<feature type="domain" description="Insertion element IS402-like" evidence="1">
    <location>
        <begin position="1"/>
        <end position="40"/>
    </location>
</feature>
<evidence type="ECO:0000313" key="3">
    <source>
        <dbReference type="Proteomes" id="UP000239425"/>
    </source>
</evidence>
<organism evidence="2 3">
    <name type="scientific">Holospora curviuscula</name>
    <dbReference type="NCBI Taxonomy" id="1082868"/>
    <lineage>
        <taxon>Bacteria</taxon>
        <taxon>Pseudomonadati</taxon>
        <taxon>Pseudomonadota</taxon>
        <taxon>Alphaproteobacteria</taxon>
        <taxon>Holosporales</taxon>
        <taxon>Holosporaceae</taxon>
        <taxon>Holospora</taxon>
    </lineage>
</organism>
<dbReference type="EMBL" id="PHHC01000080">
    <property type="protein sequence ID" value="PPE03830.1"/>
    <property type="molecule type" value="Genomic_DNA"/>
</dbReference>
<gene>
    <name evidence="2" type="ORF">HCUR_00606</name>
</gene>
<accession>A0A2S5R952</accession>
<evidence type="ECO:0000313" key="2">
    <source>
        <dbReference type="EMBL" id="PPE03830.1"/>
    </source>
</evidence>
<dbReference type="Pfam" id="PF13340">
    <property type="entry name" value="DUF4096"/>
    <property type="match status" value="1"/>
</dbReference>
<comment type="caution">
    <text evidence="2">The sequence shown here is derived from an EMBL/GenBank/DDBJ whole genome shotgun (WGS) entry which is preliminary data.</text>
</comment>
<reference evidence="2 3" key="1">
    <citation type="submission" date="2017-11" db="EMBL/GenBank/DDBJ databases">
        <title>Comparative genomic analysis of Holospora spp., intranuclear symbionts of paramecia.</title>
        <authorList>
            <person name="Garushyants S.K."/>
            <person name="Beliavskaya A."/>
            <person name="Malko D.B."/>
            <person name="Logacheva M.D."/>
            <person name="Rautian M.S."/>
            <person name="Gelfand M.S."/>
        </authorList>
    </citation>
    <scope>NUCLEOTIDE SEQUENCE [LARGE SCALE GENOMIC DNA]</scope>
    <source>
        <strain evidence="3">02AZ16</strain>
    </source>
</reference>
<dbReference type="InterPro" id="IPR025161">
    <property type="entry name" value="IS402-like_dom"/>
</dbReference>
<dbReference type="AlphaFoldDB" id="A0A2S5R952"/>
<keyword evidence="3" id="KW-1185">Reference proteome</keyword>
<dbReference type="Proteomes" id="UP000239425">
    <property type="component" value="Unassembled WGS sequence"/>
</dbReference>
<sequence>MWIARKGATWLTFPESYGKCSSVHQQLIRWSKAGVWKMIFNTLSEDADTE</sequence>
<name>A0A2S5R952_9PROT</name>
<dbReference type="InterPro" id="IPR052909">
    <property type="entry name" value="Transposase_6_like"/>
</dbReference>
<evidence type="ECO:0000259" key="1">
    <source>
        <dbReference type="Pfam" id="PF13340"/>
    </source>
</evidence>
<proteinExistence type="predicted"/>
<dbReference type="PANTHER" id="PTHR46637:SF1">
    <property type="entry name" value="BLL5188 PROTEIN"/>
    <property type="match status" value="1"/>
</dbReference>
<protein>
    <recommendedName>
        <fullName evidence="1">Insertion element IS402-like domain-containing protein</fullName>
    </recommendedName>
</protein>
<dbReference type="PANTHER" id="PTHR46637">
    <property type="entry name" value="TIS1421-TRANSPOSASE PROTEIN A"/>
    <property type="match status" value="1"/>
</dbReference>